<keyword evidence="3" id="KW-1185">Reference proteome</keyword>
<feature type="domain" description="PLD phosphodiesterase" evidence="1">
    <location>
        <begin position="117"/>
        <end position="144"/>
    </location>
</feature>
<dbReference type="SMART" id="SM00155">
    <property type="entry name" value="PLDc"/>
    <property type="match status" value="2"/>
</dbReference>
<dbReference type="EMBL" id="PIQC01000001">
    <property type="protein sequence ID" value="RUO73129.1"/>
    <property type="molecule type" value="Genomic_DNA"/>
</dbReference>
<dbReference type="RefSeq" id="WP_126779545.1">
    <property type="nucleotide sequence ID" value="NZ_PIQC01000001.1"/>
</dbReference>
<dbReference type="Proteomes" id="UP000288058">
    <property type="component" value="Unassembled WGS sequence"/>
</dbReference>
<reference evidence="3" key="1">
    <citation type="journal article" date="2018" name="Front. Microbiol.">
        <title>Genome-Based Analysis Reveals the Taxonomy and Diversity of the Family Idiomarinaceae.</title>
        <authorList>
            <person name="Liu Y."/>
            <person name="Lai Q."/>
            <person name="Shao Z."/>
        </authorList>
    </citation>
    <scope>NUCLEOTIDE SEQUENCE [LARGE SCALE GENOMIC DNA]</scope>
    <source>
        <strain evidence="3">R22</strain>
    </source>
</reference>
<evidence type="ECO:0000313" key="2">
    <source>
        <dbReference type="EMBL" id="RUO73129.1"/>
    </source>
</evidence>
<dbReference type="Gene3D" id="3.30.870.10">
    <property type="entry name" value="Endonuclease Chain A"/>
    <property type="match status" value="2"/>
</dbReference>
<dbReference type="GO" id="GO:0032049">
    <property type="term" value="P:cardiolipin biosynthetic process"/>
    <property type="evidence" value="ECO:0007669"/>
    <property type="project" value="UniProtKB-ARBA"/>
</dbReference>
<dbReference type="CDD" id="cd09111">
    <property type="entry name" value="PLDc_ymdC_like_1"/>
    <property type="match status" value="1"/>
</dbReference>
<dbReference type="InterPro" id="IPR025202">
    <property type="entry name" value="PLD-like_dom"/>
</dbReference>
<dbReference type="CDD" id="cd09113">
    <property type="entry name" value="PLDc_ymdC_like_2"/>
    <property type="match status" value="1"/>
</dbReference>
<comment type="caution">
    <text evidence="2">The sequence shown here is derived from an EMBL/GenBank/DDBJ whole genome shotgun (WGS) entry which is preliminary data.</text>
</comment>
<dbReference type="InterPro" id="IPR001736">
    <property type="entry name" value="PLipase_D/transphosphatidylase"/>
</dbReference>
<dbReference type="PROSITE" id="PS50035">
    <property type="entry name" value="PLD"/>
    <property type="match status" value="2"/>
</dbReference>
<sequence>MTPLLTASSDNEFLLLEDAHRALIERVRLIRQARHHIALQYYLWRPDSSGLTLLKELLNAVERGVRVDLLLDDFHSKPLEPLLRDLSLRRNFTIKLFNPFKHRRWRWLNWLTDFKRMNRRMHNKSLLVDGKVGIVGGRNVGNEYFGTHAGQLFADLDVIAKGEVVKVLLEDWRHYWNCSLSVSVDLIKSPDRHRLFEDIWLKYQKQPELKDLNQFVLSDGHLNKVPKDNSDIWYKASATVVSDDPLKAQLNSKPSRLVTYQLAKTLGSAQHSIVLVSPYFVPTSVGVKELENLSRRGVKVKVLTNSLAVTDVPAVHAGYQRHRRRLLLCGIQLFELRRTEEKQLRKAVRPYFRRSASSLHAKTVTVDGEKVFVGSFNFDPRSAQINTESGLLIESAEMAERINAMFEHELPLRTYEARVNRFYKLYWLDKSKIPALKLYKEPGAGIWRRLAVWLTARLPVDHLL</sequence>
<evidence type="ECO:0000313" key="3">
    <source>
        <dbReference type="Proteomes" id="UP000288058"/>
    </source>
</evidence>
<proteinExistence type="predicted"/>
<gene>
    <name evidence="2" type="ORF">CWI78_01430</name>
</gene>
<feature type="domain" description="PLD phosphodiesterase" evidence="1">
    <location>
        <begin position="355"/>
        <end position="382"/>
    </location>
</feature>
<name>A0A432Z5N2_9GAMM</name>
<accession>A0A432Z5N2</accession>
<dbReference type="SUPFAM" id="SSF56024">
    <property type="entry name" value="Phospholipase D/nuclease"/>
    <property type="match status" value="2"/>
</dbReference>
<organism evidence="2 3">
    <name type="scientific">Idiomarina ramblicola</name>
    <dbReference type="NCBI Taxonomy" id="263724"/>
    <lineage>
        <taxon>Bacteria</taxon>
        <taxon>Pseudomonadati</taxon>
        <taxon>Pseudomonadota</taxon>
        <taxon>Gammaproteobacteria</taxon>
        <taxon>Alteromonadales</taxon>
        <taxon>Idiomarinaceae</taxon>
        <taxon>Idiomarina</taxon>
    </lineage>
</organism>
<protein>
    <submittedName>
        <fullName evidence="2">Phospholipase</fullName>
    </submittedName>
</protein>
<dbReference type="PANTHER" id="PTHR21248:SF12">
    <property type="entry name" value="CARDIOLIPIN SYNTHASE C"/>
    <property type="match status" value="1"/>
</dbReference>
<dbReference type="GO" id="GO:0030572">
    <property type="term" value="F:phosphatidyltransferase activity"/>
    <property type="evidence" value="ECO:0007669"/>
    <property type="project" value="UniProtKB-ARBA"/>
</dbReference>
<evidence type="ECO:0000259" key="1">
    <source>
        <dbReference type="PROSITE" id="PS50035"/>
    </source>
</evidence>
<dbReference type="OrthoDB" id="9814092at2"/>
<dbReference type="PANTHER" id="PTHR21248">
    <property type="entry name" value="CARDIOLIPIN SYNTHASE"/>
    <property type="match status" value="1"/>
</dbReference>
<dbReference type="Pfam" id="PF13091">
    <property type="entry name" value="PLDc_2"/>
    <property type="match status" value="2"/>
</dbReference>
<dbReference type="PIRSF" id="PIRSF000850">
    <property type="entry name" value="Phospholipase_D_PSS"/>
    <property type="match status" value="1"/>
</dbReference>
<dbReference type="AlphaFoldDB" id="A0A432Z5N2"/>